<evidence type="ECO:0000313" key="1">
    <source>
        <dbReference type="EMBL" id="XDQ82865.1"/>
    </source>
</evidence>
<name>A0AB39TUN8_9ACTN</name>
<sequence length="110" mass="12518">MRLIAVMVRKLNEGVSYEEFRKAWIPDEVIADDPRTKVISATALEDSRELMTVALIEGDHTPESMGEWMEKMAPIEARRYERIKDLVGPPTLNAVYQVQAEDNLSQQITA</sequence>
<accession>A0AB39TUN8</accession>
<dbReference type="AlphaFoldDB" id="A0AB39TUN8"/>
<reference evidence="1" key="1">
    <citation type="submission" date="2024-07" db="EMBL/GenBank/DDBJ databases">
        <authorList>
            <person name="Yu S.T."/>
        </authorList>
    </citation>
    <scope>NUCLEOTIDE SEQUENCE</scope>
    <source>
        <strain evidence="1">Y1</strain>
    </source>
</reference>
<proteinExistence type="predicted"/>
<evidence type="ECO:0008006" key="2">
    <source>
        <dbReference type="Google" id="ProtNLM"/>
    </source>
</evidence>
<protein>
    <recommendedName>
        <fullName evidence="2">EthD domain-containing protein</fullName>
    </recommendedName>
</protein>
<gene>
    <name evidence="1" type="ORF">AB2U05_32390</name>
</gene>
<dbReference type="RefSeq" id="WP_369185110.1">
    <property type="nucleotide sequence ID" value="NZ_CP163445.1"/>
</dbReference>
<dbReference type="EMBL" id="CP163445">
    <property type="protein sequence ID" value="XDQ82865.1"/>
    <property type="molecule type" value="Genomic_DNA"/>
</dbReference>
<organism evidence="1">
    <name type="scientific">Streptomyces sp. Y1</name>
    <dbReference type="NCBI Taxonomy" id="3238634"/>
    <lineage>
        <taxon>Bacteria</taxon>
        <taxon>Bacillati</taxon>
        <taxon>Actinomycetota</taxon>
        <taxon>Actinomycetes</taxon>
        <taxon>Kitasatosporales</taxon>
        <taxon>Streptomycetaceae</taxon>
        <taxon>Streptomyces</taxon>
    </lineage>
</organism>